<dbReference type="InterPro" id="IPR036637">
    <property type="entry name" value="Phosphohistidine_dom_sf"/>
</dbReference>
<keyword evidence="6" id="KW-1185">Reference proteome</keyword>
<dbReference type="SUPFAM" id="SSF52009">
    <property type="entry name" value="Phosphohistidine domain"/>
    <property type="match status" value="1"/>
</dbReference>
<dbReference type="PANTHER" id="PTHR43030:SF1">
    <property type="entry name" value="PHOSPHOENOLPYRUVATE SYNTHASE"/>
    <property type="match status" value="1"/>
</dbReference>
<evidence type="ECO:0000256" key="3">
    <source>
        <dbReference type="ARBA" id="ARBA00022840"/>
    </source>
</evidence>
<sequence length="368" mass="40314">MARPTPQEYFRRHSALADWLAHVRPERRDAILAEDSTRAARLGLLHELMGLPILATTHFSGGELAARARSFESFRASAEGAYAVRAFHRSDESVLRNRNLPVTELTSWLESKAGDLDQYDIEFSPHMPNAWATIFVVTSDGVIGEVVRGSLRQLTQGDHTAASPSTYVYDFTDWHVEPHQPRYEQIARSVLEFTRAGKDAQTALGRRLDCGFTADGHLQGYYEAVVDPGGDLRFIDFNIALGRRLESSYLELIRSQQGTLRDEVHGLTASRGSAQGVARVLIHREADALDLADGEVLVCVEPTPDMIPLIARASALVADRGGLLSHCSVVCREMGIPCVVGTVNATEVIQSGRQVVVEADSGTVRVVA</sequence>
<name>A0A371PZN2_STRIH</name>
<dbReference type="OrthoDB" id="9765468at2"/>
<keyword evidence="3" id="KW-0067">ATP-binding</keyword>
<comment type="similarity">
    <text evidence="1">Belongs to the PEP-utilizing enzyme family.</text>
</comment>
<evidence type="ECO:0000256" key="1">
    <source>
        <dbReference type="ARBA" id="ARBA00007837"/>
    </source>
</evidence>
<evidence type="ECO:0000313" key="5">
    <source>
        <dbReference type="EMBL" id="REK87915.1"/>
    </source>
</evidence>
<dbReference type="InterPro" id="IPR008279">
    <property type="entry name" value="PEP-util_enz_mobile_dom"/>
</dbReference>
<dbReference type="RefSeq" id="WP_128509322.1">
    <property type="nucleotide sequence ID" value="NZ_QUAC01000194.1"/>
</dbReference>
<dbReference type="GO" id="GO:0008986">
    <property type="term" value="F:pyruvate, water dikinase activity"/>
    <property type="evidence" value="ECO:0007669"/>
    <property type="project" value="InterPro"/>
</dbReference>
<keyword evidence="2" id="KW-0547">Nucleotide-binding</keyword>
<gene>
    <name evidence="5" type="ORF">DY245_24165</name>
</gene>
<dbReference type="AlphaFoldDB" id="A0A371PZN2"/>
<organism evidence="5 6">
    <name type="scientific">Streptomyces inhibens</name>
    <dbReference type="NCBI Taxonomy" id="2293571"/>
    <lineage>
        <taxon>Bacteria</taxon>
        <taxon>Bacillati</taxon>
        <taxon>Actinomycetota</taxon>
        <taxon>Actinomycetes</taxon>
        <taxon>Kitasatosporales</taxon>
        <taxon>Streptomycetaceae</taxon>
        <taxon>Streptomyces</taxon>
    </lineage>
</organism>
<dbReference type="InterPro" id="IPR006319">
    <property type="entry name" value="PEP_synth"/>
</dbReference>
<dbReference type="GO" id="GO:0005524">
    <property type="term" value="F:ATP binding"/>
    <property type="evidence" value="ECO:0007669"/>
    <property type="project" value="UniProtKB-KW"/>
</dbReference>
<feature type="domain" description="PEP-utilising enzyme mobile" evidence="4">
    <location>
        <begin position="292"/>
        <end position="362"/>
    </location>
</feature>
<dbReference type="Pfam" id="PF00391">
    <property type="entry name" value="PEP-utilizers"/>
    <property type="match status" value="1"/>
</dbReference>
<dbReference type="Gene3D" id="3.50.30.10">
    <property type="entry name" value="Phosphohistidine domain"/>
    <property type="match status" value="1"/>
</dbReference>
<dbReference type="PANTHER" id="PTHR43030">
    <property type="entry name" value="PHOSPHOENOLPYRUVATE SYNTHASE"/>
    <property type="match status" value="1"/>
</dbReference>
<evidence type="ECO:0000313" key="6">
    <source>
        <dbReference type="Proteomes" id="UP000262477"/>
    </source>
</evidence>
<evidence type="ECO:0000259" key="4">
    <source>
        <dbReference type="Pfam" id="PF00391"/>
    </source>
</evidence>
<protein>
    <recommendedName>
        <fullName evidence="4">PEP-utilising enzyme mobile domain-containing protein</fullName>
    </recommendedName>
</protein>
<accession>A0A371PZN2</accession>
<reference evidence="5 6" key="1">
    <citation type="submission" date="2018-08" db="EMBL/GenBank/DDBJ databases">
        <title>Streptomyces NEAU-D10 sp. nov., a novel Actinomycete isolated from soil.</title>
        <authorList>
            <person name="Jin L."/>
        </authorList>
    </citation>
    <scope>NUCLEOTIDE SEQUENCE [LARGE SCALE GENOMIC DNA]</scope>
    <source>
        <strain evidence="5 6">NEAU-D10</strain>
    </source>
</reference>
<dbReference type="Proteomes" id="UP000262477">
    <property type="component" value="Unassembled WGS sequence"/>
</dbReference>
<evidence type="ECO:0000256" key="2">
    <source>
        <dbReference type="ARBA" id="ARBA00022741"/>
    </source>
</evidence>
<dbReference type="EMBL" id="QUAC01000194">
    <property type="protein sequence ID" value="REK87915.1"/>
    <property type="molecule type" value="Genomic_DNA"/>
</dbReference>
<proteinExistence type="inferred from homology"/>
<comment type="caution">
    <text evidence="5">The sequence shown here is derived from an EMBL/GenBank/DDBJ whole genome shotgun (WGS) entry which is preliminary data.</text>
</comment>